<evidence type="ECO:0000256" key="7">
    <source>
        <dbReference type="ARBA" id="ARBA00023125"/>
    </source>
</evidence>
<dbReference type="HAMAP" id="MF_00377">
    <property type="entry name" value="DnaA_bact"/>
    <property type="match status" value="1"/>
</dbReference>
<feature type="region of interest" description="Domain IV, binds dsDNA" evidence="8">
    <location>
        <begin position="327"/>
        <end position="446"/>
    </location>
</feature>
<evidence type="ECO:0000256" key="6">
    <source>
        <dbReference type="ARBA" id="ARBA00023121"/>
    </source>
</evidence>
<dbReference type="InterPro" id="IPR013317">
    <property type="entry name" value="DnaA_dom"/>
</dbReference>
<dbReference type="GO" id="GO:0006275">
    <property type="term" value="P:regulation of DNA replication"/>
    <property type="evidence" value="ECO:0007669"/>
    <property type="project" value="UniProtKB-UniRule"/>
</dbReference>
<evidence type="ECO:0000256" key="5">
    <source>
        <dbReference type="ARBA" id="ARBA00022840"/>
    </source>
</evidence>
<dbReference type="GO" id="GO:0005737">
    <property type="term" value="C:cytoplasm"/>
    <property type="evidence" value="ECO:0007669"/>
    <property type="project" value="UniProtKB-SubCell"/>
</dbReference>
<feature type="binding site" evidence="8">
    <location>
        <position position="157"/>
    </location>
    <ligand>
        <name>ATP</name>
        <dbReference type="ChEBI" id="CHEBI:30616"/>
    </ligand>
</feature>
<dbReference type="InterPro" id="IPR003593">
    <property type="entry name" value="AAA+_ATPase"/>
</dbReference>
<feature type="region of interest" description="Domain I, interacts with DnaA modulators" evidence="8">
    <location>
        <begin position="1"/>
        <end position="88"/>
    </location>
</feature>
<dbReference type="InterPro" id="IPR020591">
    <property type="entry name" value="Chromosome_initiator_DnaA-like"/>
</dbReference>
<dbReference type="EMBL" id="QNRT01000001">
    <property type="protein sequence ID" value="RBP53759.1"/>
    <property type="molecule type" value="Genomic_DNA"/>
</dbReference>
<dbReference type="CDD" id="cd06571">
    <property type="entry name" value="Bac_DnaA_C"/>
    <property type="match status" value="1"/>
</dbReference>
<dbReference type="PRINTS" id="PR00051">
    <property type="entry name" value="DNAA"/>
</dbReference>
<dbReference type="InterPro" id="IPR024633">
    <property type="entry name" value="DnaA_N_dom"/>
</dbReference>
<dbReference type="Gene3D" id="3.30.300.180">
    <property type="match status" value="1"/>
</dbReference>
<feature type="region of interest" description="Domain III, AAA+ region" evidence="8">
    <location>
        <begin position="110"/>
        <end position="326"/>
    </location>
</feature>
<feature type="domain" description="Chromosomal replication initiator DnaA C-terminal" evidence="13">
    <location>
        <begin position="354"/>
        <end position="423"/>
    </location>
</feature>
<gene>
    <name evidence="8" type="primary">dnaA</name>
    <name evidence="14" type="ORF">DFR28_1011148</name>
</gene>
<evidence type="ECO:0000256" key="1">
    <source>
        <dbReference type="ARBA" id="ARBA00006583"/>
    </source>
</evidence>
<evidence type="ECO:0000256" key="4">
    <source>
        <dbReference type="ARBA" id="ARBA00022741"/>
    </source>
</evidence>
<dbReference type="InterPro" id="IPR001957">
    <property type="entry name" value="Chromosome_initiator_DnaA"/>
</dbReference>
<comment type="subunit">
    <text evidence="8">Oligomerizes as a right-handed, spiral filament on DNA at oriC.</text>
</comment>
<evidence type="ECO:0000256" key="10">
    <source>
        <dbReference type="RuleBase" id="RU000577"/>
    </source>
</evidence>
<dbReference type="Gene3D" id="1.10.1750.10">
    <property type="match status" value="1"/>
</dbReference>
<comment type="domain">
    <text evidence="8">Domain I is involved in oligomerization and binding regulators, domain II is flexibile and of varying length in different bacteria, domain III forms the AAA+ region, while domain IV binds dsDNA.</text>
</comment>
<reference evidence="14 15" key="1">
    <citation type="submission" date="2018-06" db="EMBL/GenBank/DDBJ databases">
        <title>Genomic Encyclopedia of Type Strains, Phase IV (KMG-IV): sequencing the most valuable type-strain genomes for metagenomic binning, comparative biology and taxonomic classification.</title>
        <authorList>
            <person name="Goeker M."/>
        </authorList>
    </citation>
    <scope>NUCLEOTIDE SEQUENCE [LARGE SCALE GENOMIC DNA]</scope>
    <source>
        <strain evidence="14 15">DSM 24032</strain>
    </source>
</reference>
<dbReference type="OrthoDB" id="9807019at2"/>
<dbReference type="InterPro" id="IPR010921">
    <property type="entry name" value="Trp_repressor/repl_initiator"/>
</dbReference>
<keyword evidence="6 8" id="KW-0446">Lipid-binding</keyword>
<keyword evidence="2 8" id="KW-0963">Cytoplasm</keyword>
<evidence type="ECO:0000256" key="2">
    <source>
        <dbReference type="ARBA" id="ARBA00022490"/>
    </source>
</evidence>
<dbReference type="InterPro" id="IPR013159">
    <property type="entry name" value="DnaA_C"/>
</dbReference>
<dbReference type="GO" id="GO:0005886">
    <property type="term" value="C:plasma membrane"/>
    <property type="evidence" value="ECO:0007669"/>
    <property type="project" value="TreeGrafter"/>
</dbReference>
<keyword evidence="4 8" id="KW-0547">Nucleotide-binding</keyword>
<dbReference type="Gene3D" id="1.10.8.60">
    <property type="match status" value="1"/>
</dbReference>
<name>A0A395JQ69_9GAMM</name>
<dbReference type="SMART" id="SM00760">
    <property type="entry name" value="Bac_DnaA_C"/>
    <property type="match status" value="1"/>
</dbReference>
<keyword evidence="15" id="KW-1185">Reference proteome</keyword>
<protein>
    <recommendedName>
        <fullName evidence="8 9">Chromosomal replication initiator protein DnaA</fullName>
    </recommendedName>
</protein>
<dbReference type="Pfam" id="PF08299">
    <property type="entry name" value="Bac_DnaA_C"/>
    <property type="match status" value="1"/>
</dbReference>
<dbReference type="Pfam" id="PF11638">
    <property type="entry name" value="DnaA_N"/>
    <property type="match status" value="1"/>
</dbReference>
<dbReference type="NCBIfam" id="TIGR00362">
    <property type="entry name" value="DnaA"/>
    <property type="match status" value="1"/>
</dbReference>
<dbReference type="SUPFAM" id="SSF52540">
    <property type="entry name" value="P-loop containing nucleoside triphosphate hydrolases"/>
    <property type="match status" value="1"/>
</dbReference>
<dbReference type="GO" id="GO:0006270">
    <property type="term" value="P:DNA replication initiation"/>
    <property type="evidence" value="ECO:0007669"/>
    <property type="project" value="UniProtKB-UniRule"/>
</dbReference>
<keyword evidence="5 8" id="KW-0067">ATP-binding</keyword>
<feature type="domain" description="AAA+ ATPase" evidence="12">
    <location>
        <begin position="143"/>
        <end position="277"/>
    </location>
</feature>
<evidence type="ECO:0000256" key="9">
    <source>
        <dbReference type="NCBIfam" id="TIGR00362"/>
    </source>
</evidence>
<dbReference type="Pfam" id="PF00308">
    <property type="entry name" value="Bac_DnaA"/>
    <property type="match status" value="1"/>
</dbReference>
<keyword evidence="7 8" id="KW-0238">DNA-binding</keyword>
<dbReference type="FunCoup" id="A0A395JQ69">
    <property type="interactions" value="289"/>
</dbReference>
<comment type="similarity">
    <text evidence="1 8 11">Belongs to the DnaA family.</text>
</comment>
<proteinExistence type="inferred from homology"/>
<feature type="binding site" evidence="8">
    <location>
        <position position="154"/>
    </location>
    <ligand>
        <name>ATP</name>
        <dbReference type="ChEBI" id="CHEBI:30616"/>
    </ligand>
</feature>
<dbReference type="GO" id="GO:0008289">
    <property type="term" value="F:lipid binding"/>
    <property type="evidence" value="ECO:0007669"/>
    <property type="project" value="UniProtKB-KW"/>
</dbReference>
<dbReference type="CDD" id="cd00009">
    <property type="entry name" value="AAA"/>
    <property type="match status" value="1"/>
</dbReference>
<comment type="function">
    <text evidence="8 10">Plays an essential role in the initiation and regulation of chromosomal replication. ATP-DnaA binds to the origin of replication (oriC) to initiate formation of the DNA replication initiation complex once per cell cycle. Binds the DnaA box (a 9 base pair repeat at the origin) and separates the double-stranded (ds)DNA. Forms a right-handed helical filament on oriC DNA; dsDNA binds to the exterior of the filament while single-stranded (ss)DNA is stabiized in the filament's interior. The ATP-DnaA-oriC complex binds and stabilizes one strand of the AT-rich DNA unwinding element (DUE), permitting loading of DNA polymerase. After initiation quickly degrades to an ADP-DnaA complex that is not apt for DNA replication. Binds acidic phospholipids.</text>
</comment>
<dbReference type="GO" id="GO:0005524">
    <property type="term" value="F:ATP binding"/>
    <property type="evidence" value="ECO:0007669"/>
    <property type="project" value="UniProtKB-UniRule"/>
</dbReference>
<dbReference type="PROSITE" id="PS01008">
    <property type="entry name" value="DNAA"/>
    <property type="match status" value="1"/>
</dbReference>
<dbReference type="RefSeq" id="WP_113953297.1">
    <property type="nucleotide sequence ID" value="NZ_QNRT01000001.1"/>
</dbReference>
<comment type="caution">
    <text evidence="8">Lacks conserved residue(s) required for the propagation of feature annotation.</text>
</comment>
<evidence type="ECO:0000259" key="13">
    <source>
        <dbReference type="SMART" id="SM00760"/>
    </source>
</evidence>
<evidence type="ECO:0000256" key="11">
    <source>
        <dbReference type="RuleBase" id="RU004227"/>
    </source>
</evidence>
<dbReference type="PANTHER" id="PTHR30050">
    <property type="entry name" value="CHROMOSOMAL REPLICATION INITIATOR PROTEIN DNAA"/>
    <property type="match status" value="1"/>
</dbReference>
<dbReference type="AlphaFoldDB" id="A0A395JQ69"/>
<comment type="caution">
    <text evidence="14">The sequence shown here is derived from an EMBL/GenBank/DDBJ whole genome shotgun (WGS) entry which is preliminary data.</text>
</comment>
<dbReference type="Proteomes" id="UP000253083">
    <property type="component" value="Unassembled WGS sequence"/>
</dbReference>
<keyword evidence="3 8" id="KW-0235">DNA replication</keyword>
<dbReference type="SUPFAM" id="SSF48295">
    <property type="entry name" value="TrpR-like"/>
    <property type="match status" value="1"/>
</dbReference>
<dbReference type="Gene3D" id="3.40.50.300">
    <property type="entry name" value="P-loop containing nucleotide triphosphate hydrolases"/>
    <property type="match status" value="1"/>
</dbReference>
<evidence type="ECO:0000259" key="12">
    <source>
        <dbReference type="SMART" id="SM00382"/>
    </source>
</evidence>
<feature type="binding site" evidence="8">
    <location>
        <position position="158"/>
    </location>
    <ligand>
        <name>ATP</name>
        <dbReference type="ChEBI" id="CHEBI:30616"/>
    </ligand>
</feature>
<dbReference type="SMART" id="SM00382">
    <property type="entry name" value="AAA"/>
    <property type="match status" value="1"/>
</dbReference>
<evidence type="ECO:0000256" key="3">
    <source>
        <dbReference type="ARBA" id="ARBA00022705"/>
    </source>
</evidence>
<feature type="binding site" evidence="8">
    <location>
        <position position="156"/>
    </location>
    <ligand>
        <name>ATP</name>
        <dbReference type="ChEBI" id="CHEBI:30616"/>
    </ligand>
</feature>
<dbReference type="FunFam" id="3.40.50.300:FF:000668">
    <property type="entry name" value="Chromosomal replication initiator protein DnaA"/>
    <property type="match status" value="1"/>
</dbReference>
<evidence type="ECO:0000256" key="8">
    <source>
        <dbReference type="HAMAP-Rule" id="MF_00377"/>
    </source>
</evidence>
<accession>A0A395JQ69</accession>
<organism evidence="14 15">
    <name type="scientific">Arenicella xantha</name>
    <dbReference type="NCBI Taxonomy" id="644221"/>
    <lineage>
        <taxon>Bacteria</taxon>
        <taxon>Pseudomonadati</taxon>
        <taxon>Pseudomonadota</taxon>
        <taxon>Gammaproteobacteria</taxon>
        <taxon>Arenicellales</taxon>
        <taxon>Arenicellaceae</taxon>
        <taxon>Arenicella</taxon>
    </lineage>
</organism>
<dbReference type="InterPro" id="IPR027417">
    <property type="entry name" value="P-loop_NTPase"/>
</dbReference>
<dbReference type="InterPro" id="IPR018312">
    <property type="entry name" value="Chromosome_initiator_DnaA_CS"/>
</dbReference>
<dbReference type="GO" id="GO:0003688">
    <property type="term" value="F:DNA replication origin binding"/>
    <property type="evidence" value="ECO:0007669"/>
    <property type="project" value="UniProtKB-UniRule"/>
</dbReference>
<comment type="subcellular location">
    <subcellularLocation>
        <location evidence="8">Cytoplasm</location>
    </subcellularLocation>
</comment>
<dbReference type="FunFam" id="1.10.8.60:FF:000003">
    <property type="entry name" value="Chromosomal replication initiator protein DnaA"/>
    <property type="match status" value="1"/>
</dbReference>
<dbReference type="InParanoid" id="A0A395JQ69"/>
<sequence>MQNTVLWDKCLKKLEDEVDDHDFHTWVRPLMTKDSDATFKLYAPNRFIKDWLTDNLIDQLTKTAMHFGGGDIQLSVELNDHRAALLKEPAASDDTLADELPSRNPFGTNVLNSSFTFENHIEGKSNQIARAATKQVSENPGVAYNPLFIYGGVGLGKTHLMHAAGNLIQQTRQNAQVAYVHSERFVSDMVKSIETNSMNKFKNYYRSLDALLIDDIQFFADKDKSQEEFFHTFNTLLETGAQIILTSDKFPKEINNLQERLTSRFESGLTVRIDPPELETRVAILKNKARKNNIDLNDDVAFMVAKKIRSNVRELEGALHRLVASSRFTGREIDLDLAKDTLQDLTLFQERKISIENIQKTVADYYGIRVSDLKSKRRNRQIARPRQVAMSLAKELTNMSLPDIGDAFGGRDHTTVIHACKKVVELTKTDSKINEDYNGLLKILSV</sequence>
<evidence type="ECO:0000313" key="15">
    <source>
        <dbReference type="Proteomes" id="UP000253083"/>
    </source>
</evidence>
<dbReference type="PANTHER" id="PTHR30050:SF2">
    <property type="entry name" value="CHROMOSOMAL REPLICATION INITIATOR PROTEIN DNAA"/>
    <property type="match status" value="1"/>
</dbReference>
<dbReference type="InterPro" id="IPR038454">
    <property type="entry name" value="DnaA_N_sf"/>
</dbReference>
<evidence type="ECO:0000313" key="14">
    <source>
        <dbReference type="EMBL" id="RBP53759.1"/>
    </source>
</evidence>